<gene>
    <name evidence="1" type="ORF">H2199_003682</name>
</gene>
<accession>A0ACC2ZB50</accession>
<comment type="caution">
    <text evidence="1">The sequence shown here is derived from an EMBL/GenBank/DDBJ whole genome shotgun (WGS) entry which is preliminary data.</text>
</comment>
<evidence type="ECO:0000313" key="2">
    <source>
        <dbReference type="Proteomes" id="UP001172680"/>
    </source>
</evidence>
<reference evidence="1" key="1">
    <citation type="submission" date="2022-10" db="EMBL/GenBank/DDBJ databases">
        <title>Culturing micro-colonial fungi from biological soil crusts in the Mojave desert and describing Neophaeococcomyces mojavensis, and introducing the new genera and species Taxawa tesnikishii.</title>
        <authorList>
            <person name="Kurbessoian T."/>
            <person name="Stajich J.E."/>
        </authorList>
    </citation>
    <scope>NUCLEOTIDE SEQUENCE</scope>
    <source>
        <strain evidence="1">JES_115</strain>
    </source>
</reference>
<dbReference type="Proteomes" id="UP001172680">
    <property type="component" value="Unassembled WGS sequence"/>
</dbReference>
<evidence type="ECO:0000313" key="1">
    <source>
        <dbReference type="EMBL" id="KAJ9644719.1"/>
    </source>
</evidence>
<sequence length="190" mass="20339">MKSFHQIQDSVLRLLFPCFFAPKEEERLQIRNTPPPTSAASASPSTSHCAQTHRPLLVPQLPKPNPQTPSSTPTETPRKLSWRLSLRRGWCCSVSNAGHIADPATNESTAVMLKEHQFEHRKSGDRKSIGSRKSSEDADAGFEAQKCLGGSRELFAGSAESVTLGGGGSEGEAVAGAEDEGEGKRKGGSL</sequence>
<protein>
    <submittedName>
        <fullName evidence="1">Uncharacterized protein</fullName>
    </submittedName>
</protein>
<keyword evidence="2" id="KW-1185">Reference proteome</keyword>
<proteinExistence type="predicted"/>
<organism evidence="1 2">
    <name type="scientific">Coniosporium tulheliwenetii</name>
    <dbReference type="NCBI Taxonomy" id="3383036"/>
    <lineage>
        <taxon>Eukaryota</taxon>
        <taxon>Fungi</taxon>
        <taxon>Dikarya</taxon>
        <taxon>Ascomycota</taxon>
        <taxon>Pezizomycotina</taxon>
        <taxon>Dothideomycetes</taxon>
        <taxon>Dothideomycetes incertae sedis</taxon>
        <taxon>Coniosporium</taxon>
    </lineage>
</organism>
<dbReference type="EMBL" id="JAPDRP010000009">
    <property type="protein sequence ID" value="KAJ9644719.1"/>
    <property type="molecule type" value="Genomic_DNA"/>
</dbReference>
<name>A0ACC2ZB50_9PEZI</name>